<dbReference type="AlphaFoldDB" id="A0A0E9V2P6"/>
<reference evidence="1" key="1">
    <citation type="submission" date="2014-11" db="EMBL/GenBank/DDBJ databases">
        <authorList>
            <person name="Amaro Gonzalez C."/>
        </authorList>
    </citation>
    <scope>NUCLEOTIDE SEQUENCE</scope>
</reference>
<reference evidence="1" key="2">
    <citation type="journal article" date="2015" name="Fish Shellfish Immunol.">
        <title>Early steps in the European eel (Anguilla anguilla)-Vibrio vulnificus interaction in the gills: Role of the RtxA13 toxin.</title>
        <authorList>
            <person name="Callol A."/>
            <person name="Pajuelo D."/>
            <person name="Ebbesson L."/>
            <person name="Teles M."/>
            <person name="MacKenzie S."/>
            <person name="Amaro C."/>
        </authorList>
    </citation>
    <scope>NUCLEOTIDE SEQUENCE</scope>
</reference>
<proteinExistence type="predicted"/>
<name>A0A0E9V2P6_ANGAN</name>
<accession>A0A0E9V2P6</accession>
<organism evidence="1">
    <name type="scientific">Anguilla anguilla</name>
    <name type="common">European freshwater eel</name>
    <name type="synonym">Muraena anguilla</name>
    <dbReference type="NCBI Taxonomy" id="7936"/>
    <lineage>
        <taxon>Eukaryota</taxon>
        <taxon>Metazoa</taxon>
        <taxon>Chordata</taxon>
        <taxon>Craniata</taxon>
        <taxon>Vertebrata</taxon>
        <taxon>Euteleostomi</taxon>
        <taxon>Actinopterygii</taxon>
        <taxon>Neopterygii</taxon>
        <taxon>Teleostei</taxon>
        <taxon>Anguilliformes</taxon>
        <taxon>Anguillidae</taxon>
        <taxon>Anguilla</taxon>
    </lineage>
</organism>
<evidence type="ECO:0000313" key="1">
    <source>
        <dbReference type="EMBL" id="JAH71538.1"/>
    </source>
</evidence>
<protein>
    <submittedName>
        <fullName evidence="1">Uncharacterized protein</fullName>
    </submittedName>
</protein>
<dbReference type="EMBL" id="GBXM01037039">
    <property type="protein sequence ID" value="JAH71538.1"/>
    <property type="molecule type" value="Transcribed_RNA"/>
</dbReference>
<sequence length="51" mass="5793">MWDVCASVPLSLLGFPQPHTCFLTQTVLFFCGCKRGFPDRFWGLKPDLRGC</sequence>